<proteinExistence type="predicted"/>
<sequence>MSQCKAAVAQDGQVVDNSALSILHRCSGRRFEDGDPMPFNCTVRQMTFGSVAHVEDAVIANLSFASIFELARLISIFESEPDLDKKRYKMRNPGNCFVTIAGIEKAFVFFERHCDHTLRALMAHDGSNVSLLSNAGLNIDITQLNDLNNAGIRFAQAHTWDEIAIKGAVKSTVIFLPFGFRDFQRVAAAAENVVIHVYKTLTDVCDFLRTEPSVGVCVFVSPATADAIEENQWIRLSTVLAAQARQGMKIIAVSGPQGEGTWNTYRQKTIEVFDWIRGAAATMRQNIVTMFGQTPAFAEPCATMGSAPRMAPIEAYHVHLVKEFLISLQSYVAGHVQQKLFDVFDKPVNRTKFYKYTKKMEPEKARQVLRSIGKAGTSKQISHVQGRSQQTPNFGSGFRGRGSRGRGHRGSGRWVFKPY</sequence>
<dbReference type="AlphaFoldDB" id="A0A016S235"/>
<dbReference type="Proteomes" id="UP000024635">
    <property type="component" value="Unassembled WGS sequence"/>
</dbReference>
<protein>
    <submittedName>
        <fullName evidence="2">Uncharacterized protein</fullName>
    </submittedName>
</protein>
<feature type="region of interest" description="Disordered" evidence="1">
    <location>
        <begin position="379"/>
        <end position="412"/>
    </location>
</feature>
<keyword evidence="3" id="KW-1185">Reference proteome</keyword>
<accession>A0A016S235</accession>
<reference evidence="3" key="1">
    <citation type="journal article" date="2015" name="Nat. Genet.">
        <title>The genome and transcriptome of the zoonotic hookworm Ancylostoma ceylanicum identify infection-specific gene families.</title>
        <authorList>
            <person name="Schwarz E.M."/>
            <person name="Hu Y."/>
            <person name="Antoshechkin I."/>
            <person name="Miller M.M."/>
            <person name="Sternberg P.W."/>
            <person name="Aroian R.V."/>
        </authorList>
    </citation>
    <scope>NUCLEOTIDE SEQUENCE</scope>
    <source>
        <strain evidence="3">HY135</strain>
    </source>
</reference>
<name>A0A016S235_9BILA</name>
<evidence type="ECO:0000256" key="1">
    <source>
        <dbReference type="SAM" id="MobiDB-lite"/>
    </source>
</evidence>
<organism evidence="2 3">
    <name type="scientific">Ancylostoma ceylanicum</name>
    <dbReference type="NCBI Taxonomy" id="53326"/>
    <lineage>
        <taxon>Eukaryota</taxon>
        <taxon>Metazoa</taxon>
        <taxon>Ecdysozoa</taxon>
        <taxon>Nematoda</taxon>
        <taxon>Chromadorea</taxon>
        <taxon>Rhabditida</taxon>
        <taxon>Rhabditina</taxon>
        <taxon>Rhabditomorpha</taxon>
        <taxon>Strongyloidea</taxon>
        <taxon>Ancylostomatidae</taxon>
        <taxon>Ancylostomatinae</taxon>
        <taxon>Ancylostoma</taxon>
    </lineage>
</organism>
<dbReference type="OrthoDB" id="5865628at2759"/>
<feature type="compositionally biased region" description="Basic residues" evidence="1">
    <location>
        <begin position="401"/>
        <end position="411"/>
    </location>
</feature>
<feature type="compositionally biased region" description="Polar residues" evidence="1">
    <location>
        <begin position="379"/>
        <end position="393"/>
    </location>
</feature>
<evidence type="ECO:0000313" key="3">
    <source>
        <dbReference type="Proteomes" id="UP000024635"/>
    </source>
</evidence>
<gene>
    <name evidence="2" type="primary">Acey_s0311.g2130</name>
    <name evidence="2" type="ORF">Y032_0311g2130</name>
</gene>
<evidence type="ECO:0000313" key="2">
    <source>
        <dbReference type="EMBL" id="EYB84693.1"/>
    </source>
</evidence>
<dbReference type="EMBL" id="JARK01001647">
    <property type="protein sequence ID" value="EYB84693.1"/>
    <property type="molecule type" value="Genomic_DNA"/>
</dbReference>
<comment type="caution">
    <text evidence="2">The sequence shown here is derived from an EMBL/GenBank/DDBJ whole genome shotgun (WGS) entry which is preliminary data.</text>
</comment>